<name>A0AAW5F2G9_CLOSY</name>
<organism evidence="1 2">
    <name type="scientific">Clostridium symbiosum</name>
    <name type="common">Bacteroides symbiosus</name>
    <dbReference type="NCBI Taxonomy" id="1512"/>
    <lineage>
        <taxon>Bacteria</taxon>
        <taxon>Bacillati</taxon>
        <taxon>Bacillota</taxon>
        <taxon>Clostridia</taxon>
        <taxon>Lachnospirales</taxon>
        <taxon>Lachnospiraceae</taxon>
        <taxon>Otoolea</taxon>
    </lineage>
</organism>
<dbReference type="Proteomes" id="UP001203136">
    <property type="component" value="Unassembled WGS sequence"/>
</dbReference>
<gene>
    <name evidence="1" type="ORF">K5I21_12800</name>
</gene>
<sequence length="79" mass="8902">MTSAMTFGVSFAIQAAMTGIMKLVQSHEKLRQESHTAAQAFSQSTKSIDDYVSKYQKLHSELTNLTQQKNANMKSRENF</sequence>
<dbReference type="RefSeq" id="WP_247213227.1">
    <property type="nucleotide sequence ID" value="NZ_JAINVB010000001.1"/>
</dbReference>
<dbReference type="EMBL" id="JAINVB010000001">
    <property type="protein sequence ID" value="MCK0086734.1"/>
    <property type="molecule type" value="Genomic_DNA"/>
</dbReference>
<evidence type="ECO:0000313" key="2">
    <source>
        <dbReference type="Proteomes" id="UP001203136"/>
    </source>
</evidence>
<evidence type="ECO:0000313" key="1">
    <source>
        <dbReference type="EMBL" id="MCK0086734.1"/>
    </source>
</evidence>
<accession>A0AAW5F2G9</accession>
<comment type="caution">
    <text evidence="1">The sequence shown here is derived from an EMBL/GenBank/DDBJ whole genome shotgun (WGS) entry which is preliminary data.</text>
</comment>
<proteinExistence type="predicted"/>
<dbReference type="AlphaFoldDB" id="A0AAW5F2G9"/>
<reference evidence="1" key="1">
    <citation type="journal article" date="2022" name="Cell Host Microbe">
        <title>Colonization of the live biotherapeutic product VE303 and modulation of the microbiota and metabolites in healthy volunteers.</title>
        <authorList>
            <person name="Dsouza M."/>
            <person name="Menon R."/>
            <person name="Crossette E."/>
            <person name="Bhattarai S.K."/>
            <person name="Schneider J."/>
            <person name="Kim Y.G."/>
            <person name="Reddy S."/>
            <person name="Caballero S."/>
            <person name="Felix C."/>
            <person name="Cornacchione L."/>
            <person name="Hendrickson J."/>
            <person name="Watson A.R."/>
            <person name="Minot S.S."/>
            <person name="Greenfield N."/>
            <person name="Schopf L."/>
            <person name="Szabady R."/>
            <person name="Patarroyo J."/>
            <person name="Smith W."/>
            <person name="Harrison P."/>
            <person name="Kuijper E.J."/>
            <person name="Kelly C.P."/>
            <person name="Olle B."/>
            <person name="Bobilev D."/>
            <person name="Silber J.L."/>
            <person name="Bucci V."/>
            <person name="Roberts B."/>
            <person name="Faith J."/>
            <person name="Norman J.M."/>
        </authorList>
    </citation>
    <scope>NUCLEOTIDE SEQUENCE</scope>
    <source>
        <strain evidence="1">VE303-04</strain>
    </source>
</reference>
<protein>
    <submittedName>
        <fullName evidence="1">Uncharacterized protein</fullName>
    </submittedName>
</protein>